<evidence type="ECO:0000256" key="2">
    <source>
        <dbReference type="ARBA" id="ARBA00022801"/>
    </source>
</evidence>
<dbReference type="Proteomes" id="UP000434957">
    <property type="component" value="Unassembled WGS sequence"/>
</dbReference>
<accession>A0A6A4G3R1</accession>
<dbReference type="InterPro" id="IPR039537">
    <property type="entry name" value="Retrotran_Ty1/copia-like"/>
</dbReference>
<dbReference type="GO" id="GO:0016787">
    <property type="term" value="F:hydrolase activity"/>
    <property type="evidence" value="ECO:0007669"/>
    <property type="project" value="UniProtKB-KW"/>
</dbReference>
<comment type="caution">
    <text evidence="6">The sequence shown here is derived from an EMBL/GenBank/DDBJ whole genome shotgun (WGS) entry which is preliminary data.</text>
</comment>
<feature type="domain" description="Reverse transcriptase Ty1/copia-type" evidence="4">
    <location>
        <begin position="437"/>
        <end position="618"/>
    </location>
</feature>
<keyword evidence="2" id="KW-0378">Hydrolase</keyword>
<reference evidence="6 7" key="1">
    <citation type="submission" date="2018-08" db="EMBL/GenBank/DDBJ databases">
        <title>Genomic investigation of the strawberry pathogen Phytophthora fragariae indicates pathogenicity is determined by transcriptional variation in three key races.</title>
        <authorList>
            <person name="Adams T.M."/>
            <person name="Armitage A.D."/>
            <person name="Sobczyk M.K."/>
            <person name="Bates H.J."/>
            <person name="Dunwell J.M."/>
            <person name="Nellist C.F."/>
            <person name="Harrison R.J."/>
        </authorList>
    </citation>
    <scope>NUCLEOTIDE SEQUENCE [LARGE SCALE GENOMIC DNA]</scope>
    <source>
        <strain evidence="6 7">SCRP333</strain>
    </source>
</reference>
<dbReference type="InterPro" id="IPR013103">
    <property type="entry name" value="RVT_2"/>
</dbReference>
<proteinExistence type="predicted"/>
<keyword evidence="1" id="KW-0479">Metal-binding</keyword>
<evidence type="ECO:0000313" key="7">
    <source>
        <dbReference type="Proteomes" id="UP000434957"/>
    </source>
</evidence>
<dbReference type="PANTHER" id="PTHR42648">
    <property type="entry name" value="TRANSPOSASE, PUTATIVE-RELATED"/>
    <property type="match status" value="1"/>
</dbReference>
<dbReference type="SUPFAM" id="SSF53098">
    <property type="entry name" value="Ribonuclease H-like"/>
    <property type="match status" value="1"/>
</dbReference>
<dbReference type="InterPro" id="IPR057670">
    <property type="entry name" value="SH3_retrovirus"/>
</dbReference>
<evidence type="ECO:0000259" key="5">
    <source>
        <dbReference type="Pfam" id="PF25597"/>
    </source>
</evidence>
<keyword evidence="7" id="KW-1185">Reference proteome</keyword>
<evidence type="ECO:0000313" key="6">
    <source>
        <dbReference type="EMBL" id="KAE9360456.1"/>
    </source>
</evidence>
<dbReference type="EMBL" id="QXFT01000004">
    <property type="protein sequence ID" value="KAE9360456.1"/>
    <property type="molecule type" value="Genomic_DNA"/>
</dbReference>
<dbReference type="AlphaFoldDB" id="A0A6A4G3R1"/>
<dbReference type="Gene3D" id="3.30.420.10">
    <property type="entry name" value="Ribonuclease H-like superfamily/Ribonuclease H"/>
    <property type="match status" value="1"/>
</dbReference>
<dbReference type="InterPro" id="IPR036397">
    <property type="entry name" value="RNaseH_sf"/>
</dbReference>
<feature type="domain" description="Retroviral polymerase SH3-like" evidence="5">
    <location>
        <begin position="253"/>
        <end position="304"/>
    </location>
</feature>
<organism evidence="6 7">
    <name type="scientific">Phytophthora rubi</name>
    <dbReference type="NCBI Taxonomy" id="129364"/>
    <lineage>
        <taxon>Eukaryota</taxon>
        <taxon>Sar</taxon>
        <taxon>Stramenopiles</taxon>
        <taxon>Oomycota</taxon>
        <taxon>Peronosporomycetes</taxon>
        <taxon>Peronosporales</taxon>
        <taxon>Peronosporaceae</taxon>
        <taxon>Phytophthora</taxon>
    </lineage>
</organism>
<sequence>MKANVLVARVEGASAPKKHLKEVVMSAVIDESSGVQKESVQHDTLMGFYGRFGHLAYDTIERIAKDPASGIAITSHERSRCTTCAEGKQTHADQPKKDTGVHAPVDRVDGIICSDLKDPITPRDRRGNRYLVKFVDYKTNYCRIVLAKTKDQAAKYFEDFLIYFEKRFECKVYVLRTDGGAEYNSVDEFCKKSGVARQKSELPFSFWADAAEYAAYILNRSPTRANEGRKSPLEILTGRAPSLQDIVVFGSSCAVYVDTNKKNLQKRSQPGKIVGKSEETKGYRVYLPQAHKVIVNRHVIDIDTLDANDSDHISRQLALEEEAESWRGVAADHDPASKSSQQLDESEGALIESSPAESKLRRSKRKRKKSRDAVWKLMVKLPQVIEGWKEHWLPVLCVLTTGMTLKNSLRTLLPHANARRARNGALQNNMKRNGAGELQRYKERFIACGNEQEFGVDSLLTFAAVMELPSGKVVLAVGRIWGVPARHGDVPNAYVNAPTEEGFEIFLIMPDGMEFTAAELAELGVDDVSKLGLLLGQSLYGLKQAGRLWRNLLHNTLLGFGVSQCLTDSCVYVKTDEDGITVVGTCVDDLLVTATSEARVNAFFADMAVLELQDLGRVES</sequence>
<dbReference type="GO" id="GO:0046872">
    <property type="term" value="F:metal ion binding"/>
    <property type="evidence" value="ECO:0007669"/>
    <property type="project" value="UniProtKB-KW"/>
</dbReference>
<feature type="region of interest" description="Disordered" evidence="3">
    <location>
        <begin position="324"/>
        <end position="365"/>
    </location>
</feature>
<evidence type="ECO:0000256" key="1">
    <source>
        <dbReference type="ARBA" id="ARBA00022723"/>
    </source>
</evidence>
<dbReference type="Pfam" id="PF07727">
    <property type="entry name" value="RVT_2"/>
    <property type="match status" value="1"/>
</dbReference>
<gene>
    <name evidence="6" type="ORF">PR003_g209</name>
</gene>
<name>A0A6A4G3R1_9STRA</name>
<evidence type="ECO:0000256" key="3">
    <source>
        <dbReference type="SAM" id="MobiDB-lite"/>
    </source>
</evidence>
<dbReference type="InterPro" id="IPR012337">
    <property type="entry name" value="RNaseH-like_sf"/>
</dbReference>
<dbReference type="Pfam" id="PF25597">
    <property type="entry name" value="SH3_retrovirus"/>
    <property type="match status" value="1"/>
</dbReference>
<protein>
    <submittedName>
        <fullName evidence="6">Uncharacterized protein</fullName>
    </submittedName>
</protein>
<dbReference type="GO" id="GO:0003676">
    <property type="term" value="F:nucleic acid binding"/>
    <property type="evidence" value="ECO:0007669"/>
    <property type="project" value="InterPro"/>
</dbReference>
<evidence type="ECO:0000259" key="4">
    <source>
        <dbReference type="Pfam" id="PF07727"/>
    </source>
</evidence>
<dbReference type="PANTHER" id="PTHR42648:SF28">
    <property type="entry name" value="TRANSPOSON-ENCODED PROTEIN WITH RIBONUCLEASE H-LIKE AND RETROVIRUS ZINC FINGER-LIKE DOMAINS"/>
    <property type="match status" value="1"/>
</dbReference>